<reference evidence="1 2" key="1">
    <citation type="submission" date="2018-09" db="EMBL/GenBank/DDBJ databases">
        <title>Roseovarius spongiae sp. nov., isolated from a marine sponge.</title>
        <authorList>
            <person name="Zhuang L."/>
            <person name="Luo L."/>
        </authorList>
    </citation>
    <scope>NUCLEOTIDE SEQUENCE [LARGE SCALE GENOMIC DNA]</scope>
    <source>
        <strain evidence="1 2">HN-E21</strain>
    </source>
</reference>
<protein>
    <submittedName>
        <fullName evidence="1">Uncharacterized protein</fullName>
    </submittedName>
</protein>
<dbReference type="OrthoDB" id="7874372at2"/>
<dbReference type="RefSeq" id="WP_121164526.1">
    <property type="nucleotide sequence ID" value="NZ_RAPE01000001.1"/>
</dbReference>
<proteinExistence type="predicted"/>
<evidence type="ECO:0000313" key="1">
    <source>
        <dbReference type="EMBL" id="RKF16979.1"/>
    </source>
</evidence>
<comment type="caution">
    <text evidence="1">The sequence shown here is derived from an EMBL/GenBank/DDBJ whole genome shotgun (WGS) entry which is preliminary data.</text>
</comment>
<dbReference type="AlphaFoldDB" id="A0A3A8AZE8"/>
<keyword evidence="2" id="KW-1185">Reference proteome</keyword>
<dbReference type="Proteomes" id="UP000281128">
    <property type="component" value="Unassembled WGS sequence"/>
</dbReference>
<name>A0A3A8AZE8_9RHOB</name>
<gene>
    <name evidence="1" type="ORF">D6850_05485</name>
</gene>
<dbReference type="EMBL" id="RAPE01000001">
    <property type="protein sequence ID" value="RKF16979.1"/>
    <property type="molecule type" value="Genomic_DNA"/>
</dbReference>
<evidence type="ECO:0000313" key="2">
    <source>
        <dbReference type="Proteomes" id="UP000281128"/>
    </source>
</evidence>
<organism evidence="1 2">
    <name type="scientific">Roseovarius spongiae</name>
    <dbReference type="NCBI Taxonomy" id="2320272"/>
    <lineage>
        <taxon>Bacteria</taxon>
        <taxon>Pseudomonadati</taxon>
        <taxon>Pseudomonadota</taxon>
        <taxon>Alphaproteobacteria</taxon>
        <taxon>Rhodobacterales</taxon>
        <taxon>Roseobacteraceae</taxon>
        <taxon>Roseovarius</taxon>
    </lineage>
</organism>
<sequence length="83" mass="8973">MTATRIIEGLERSPATGSAAQDVARLGFLEWAFTGDEAAQDALNAVAAQRVRSDAARAFVDLLHDACQPLCRAPGRRRRARAH</sequence>
<accession>A0A3A8AZE8</accession>